<dbReference type="InterPro" id="IPR051010">
    <property type="entry name" value="BCAA_transport"/>
</dbReference>
<evidence type="ECO:0000259" key="6">
    <source>
        <dbReference type="Pfam" id="PF13458"/>
    </source>
</evidence>
<feature type="chain" id="PRO_5012465709" description="Leucine-binding protein domain-containing protein" evidence="5">
    <location>
        <begin position="27"/>
        <end position="405"/>
    </location>
</feature>
<dbReference type="KEGG" id="vff:VITFI_CDS2780"/>
<proteinExistence type="inferred from homology"/>
<dbReference type="PANTHER" id="PTHR30483:SF6">
    <property type="entry name" value="PERIPLASMIC BINDING PROTEIN OF ABC TRANSPORTER FOR NATURAL AMINO ACIDS"/>
    <property type="match status" value="1"/>
</dbReference>
<keyword evidence="2" id="KW-0813">Transport</keyword>
<keyword evidence="8" id="KW-1185">Reference proteome</keyword>
<dbReference type="Proteomes" id="UP000199729">
    <property type="component" value="Chromosome"/>
</dbReference>
<evidence type="ECO:0000256" key="3">
    <source>
        <dbReference type="ARBA" id="ARBA00022729"/>
    </source>
</evidence>
<dbReference type="Gene3D" id="3.40.50.2300">
    <property type="match status" value="2"/>
</dbReference>
<comment type="similarity">
    <text evidence="1">Belongs to the leucine-binding protein family.</text>
</comment>
<evidence type="ECO:0000313" key="8">
    <source>
        <dbReference type="Proteomes" id="UP000199729"/>
    </source>
</evidence>
<dbReference type="RefSeq" id="WP_157725695.1">
    <property type="nucleotide sequence ID" value="NZ_CP022423.1"/>
</dbReference>
<dbReference type="CDD" id="cd06335">
    <property type="entry name" value="PBP1_ABC_ligand_binding-like"/>
    <property type="match status" value="1"/>
</dbReference>
<dbReference type="OrthoDB" id="5290698at2"/>
<evidence type="ECO:0000256" key="2">
    <source>
        <dbReference type="ARBA" id="ARBA00022448"/>
    </source>
</evidence>
<reference evidence="7 8" key="1">
    <citation type="submission" date="2017-07" db="EMBL/GenBank/DDBJ databases">
        <title>Complete Genome Sequence of the cosmetic ferment Vitreoscilla filiformis (ATCC15551).</title>
        <authorList>
            <person name="Contreras S."/>
            <person name="Sagory-Zalkind P."/>
            <person name="Blanquart H."/>
            <person name="Iltis A."/>
            <person name="Morand S.C."/>
        </authorList>
    </citation>
    <scope>NUCLEOTIDE SEQUENCE [LARGE SCALE GENOMIC DNA]</scope>
    <source>
        <strain evidence="7 8">ATCC 15551</strain>
    </source>
</reference>
<evidence type="ECO:0000256" key="5">
    <source>
        <dbReference type="SAM" id="SignalP"/>
    </source>
</evidence>
<protein>
    <recommendedName>
        <fullName evidence="6">Leucine-binding protein domain-containing protein</fullName>
    </recommendedName>
</protein>
<evidence type="ECO:0000256" key="4">
    <source>
        <dbReference type="ARBA" id="ARBA00022970"/>
    </source>
</evidence>
<evidence type="ECO:0000256" key="1">
    <source>
        <dbReference type="ARBA" id="ARBA00010062"/>
    </source>
</evidence>
<dbReference type="EMBL" id="CP022423">
    <property type="protein sequence ID" value="ASM78557.1"/>
    <property type="molecule type" value="Genomic_DNA"/>
</dbReference>
<dbReference type="GO" id="GO:0006865">
    <property type="term" value="P:amino acid transport"/>
    <property type="evidence" value="ECO:0007669"/>
    <property type="project" value="UniProtKB-KW"/>
</dbReference>
<dbReference type="Pfam" id="PF13458">
    <property type="entry name" value="Peripla_BP_6"/>
    <property type="match status" value="1"/>
</dbReference>
<dbReference type="SUPFAM" id="SSF53822">
    <property type="entry name" value="Periplasmic binding protein-like I"/>
    <property type="match status" value="1"/>
</dbReference>
<keyword evidence="3 5" id="KW-0732">Signal</keyword>
<accession>A0A221KI87</accession>
<organism evidence="7 8">
    <name type="scientific">Vitreoscilla filiformis</name>
    <dbReference type="NCBI Taxonomy" id="63"/>
    <lineage>
        <taxon>Bacteria</taxon>
        <taxon>Pseudomonadati</taxon>
        <taxon>Pseudomonadota</taxon>
        <taxon>Betaproteobacteria</taxon>
        <taxon>Neisseriales</taxon>
        <taxon>Neisseriaceae</taxon>
        <taxon>Vitreoscilla</taxon>
    </lineage>
</organism>
<dbReference type="AlphaFoldDB" id="A0A221KI87"/>
<sequence length="405" mass="43484">MVNSQGYRLAQAVIVCAVASGGVAQAAEPAGAEPLRIGFVCPQTGGSADFGQSARHGAELAIKEINEVGGYRGRPLVLVTRDDRADPEAGRKAAEELITKEKVAFTVGFCNTGVALRALDVFQSHQHLLMVPVATGSPITQRYPAASSFVFRMSPRDSLQSAFLAQDVARRGLKKVAIFADRTRYGDSGLADLERELSRHRIALVHVVRFDLGANDLLADVQAAKAAGAEALVVYGVGPELAVLARARTAAKFSGPLMGPWTLSLRSVWERSGGTAEGALMVQSILPDPSNERRISFMARMRRHLGGGTLGSLMAAAQTYDAIHLVTLALFQTRGDASGPALKSALENFQHSYSGVVTTYTRPFSPSDHDAFSANMIWLGTWRQGALTYAYPEDARRAAMVRRKE</sequence>
<name>A0A221KI87_VITFI</name>
<keyword evidence="4" id="KW-0029">Amino-acid transport</keyword>
<feature type="domain" description="Leucine-binding protein" evidence="6">
    <location>
        <begin position="34"/>
        <end position="370"/>
    </location>
</feature>
<dbReference type="PRINTS" id="PR00337">
    <property type="entry name" value="LEUILEVALBP"/>
</dbReference>
<dbReference type="InterPro" id="IPR028082">
    <property type="entry name" value="Peripla_BP_I"/>
</dbReference>
<feature type="signal peptide" evidence="5">
    <location>
        <begin position="1"/>
        <end position="26"/>
    </location>
</feature>
<dbReference type="InterPro" id="IPR000709">
    <property type="entry name" value="Leu_Ile_Val-bd"/>
</dbReference>
<dbReference type="InterPro" id="IPR028081">
    <property type="entry name" value="Leu-bd"/>
</dbReference>
<gene>
    <name evidence="7" type="ORF">VITFI_CDS2780</name>
</gene>
<evidence type="ECO:0000313" key="7">
    <source>
        <dbReference type="EMBL" id="ASM78557.1"/>
    </source>
</evidence>
<dbReference type="PANTHER" id="PTHR30483">
    <property type="entry name" value="LEUCINE-SPECIFIC-BINDING PROTEIN"/>
    <property type="match status" value="1"/>
</dbReference>